<proteinExistence type="predicted"/>
<gene>
    <name evidence="1" type="ordered locus">Hhal_0541</name>
</gene>
<organism evidence="1 2">
    <name type="scientific">Halorhodospira halophila (strain DSM 244 / SL1)</name>
    <name type="common">Ectothiorhodospira halophila (strain DSM 244 / SL1)</name>
    <dbReference type="NCBI Taxonomy" id="349124"/>
    <lineage>
        <taxon>Bacteria</taxon>
        <taxon>Pseudomonadati</taxon>
        <taxon>Pseudomonadota</taxon>
        <taxon>Gammaproteobacteria</taxon>
        <taxon>Chromatiales</taxon>
        <taxon>Ectothiorhodospiraceae</taxon>
        <taxon>Halorhodospira</taxon>
    </lineage>
</organism>
<sequence>MTPQPHKPRLRTTYRLIIEERDNGWEVVFYDEQGRVQHIGNSHSEIAALRSAYFIARYYHYEHDVLMRTRHGDKQLDIETLMQNRRPS</sequence>
<evidence type="ECO:0000313" key="1">
    <source>
        <dbReference type="EMBL" id="ABM61327.1"/>
    </source>
</evidence>
<evidence type="ECO:0008006" key="3">
    <source>
        <dbReference type="Google" id="ProtNLM"/>
    </source>
</evidence>
<dbReference type="Proteomes" id="UP000000647">
    <property type="component" value="Chromosome"/>
</dbReference>
<dbReference type="EMBL" id="CP000544">
    <property type="protein sequence ID" value="ABM61327.1"/>
    <property type="molecule type" value="Genomic_DNA"/>
</dbReference>
<dbReference type="OrthoDB" id="9854158at2"/>
<dbReference type="STRING" id="349124.Hhal_0541"/>
<name>A1WUG5_HALHL</name>
<reference evidence="2" key="1">
    <citation type="submission" date="2006-12" db="EMBL/GenBank/DDBJ databases">
        <title>Complete sequence of Halorhodospira halophila SL1.</title>
        <authorList>
            <consortium name="US DOE Joint Genome Institute"/>
            <person name="Copeland A."/>
            <person name="Lucas S."/>
            <person name="Lapidus A."/>
            <person name="Barry K."/>
            <person name="Detter J.C."/>
            <person name="Glavina del Rio T."/>
            <person name="Hammon N."/>
            <person name="Israni S."/>
            <person name="Dalin E."/>
            <person name="Tice H."/>
            <person name="Pitluck S."/>
            <person name="Saunders E."/>
            <person name="Brettin T."/>
            <person name="Bruce D."/>
            <person name="Han C."/>
            <person name="Tapia R."/>
            <person name="Schmutz J."/>
            <person name="Larimer F."/>
            <person name="Land M."/>
            <person name="Hauser L."/>
            <person name="Kyrpides N."/>
            <person name="Mikhailova N."/>
            <person name="Hoff W."/>
            <person name="Richardson P."/>
        </authorList>
    </citation>
    <scope>NUCLEOTIDE SEQUENCE [LARGE SCALE GENOMIC DNA]</scope>
    <source>
        <strain evidence="2">DSM 244 / SL1</strain>
    </source>
</reference>
<dbReference type="HOGENOM" id="CLU_2464746_0_0_6"/>
<evidence type="ECO:0000313" key="2">
    <source>
        <dbReference type="Proteomes" id="UP000000647"/>
    </source>
</evidence>
<protein>
    <recommendedName>
        <fullName evidence="3">DUF2188 domain-containing protein</fullName>
    </recommendedName>
</protein>
<accession>A1WUG5</accession>
<keyword evidence="2" id="KW-1185">Reference proteome</keyword>
<dbReference type="KEGG" id="hha:Hhal_0541"/>
<reference evidence="1 2" key="2">
    <citation type="journal article" date="2013" name="Stand. Genomic Sci.">
        <title>Complete genome sequence of Halorhodospira halophila SL1.</title>
        <authorList>
            <person name="Challacombe J.F."/>
            <person name="Majid S."/>
            <person name="Deole R."/>
            <person name="Brettin T.S."/>
            <person name="Bruce D."/>
            <person name="Delano S.F."/>
            <person name="Detter J.C."/>
            <person name="Gleasner C.D."/>
            <person name="Han C.S."/>
            <person name="Misra M."/>
            <person name="Reitenga K.G."/>
            <person name="Mikhailova N."/>
            <person name="Woyke T."/>
            <person name="Pitluck S."/>
            <person name="Nolan M."/>
            <person name="Land M.L."/>
            <person name="Saunders E."/>
            <person name="Tapia R."/>
            <person name="Lapidus A."/>
            <person name="Ivanova N."/>
            <person name="Hoff W.D."/>
        </authorList>
    </citation>
    <scope>NUCLEOTIDE SEQUENCE [LARGE SCALE GENOMIC DNA]</scope>
    <source>
        <strain evidence="2">DSM 244 / SL1</strain>
    </source>
</reference>
<dbReference type="AlphaFoldDB" id="A1WUG5"/>
<dbReference type="RefSeq" id="WP_011813350.1">
    <property type="nucleotide sequence ID" value="NC_008789.1"/>
</dbReference>